<sequence>MTPTRLLFLLSCLFSLGATETPSLEPRETSKLYQRRAFQNAVNMGDFLYLEGGEKSYYLDSGEKETVNGEPFALDADGWGSNTRYIPLNKRWKPSEIEYKTIPFILGQKTVRFASLWIGGSTLYRWGGELTGDRAYSPNDKHFLTLNPSTSTGDGTWQSYGGEDKFNGTGNGATTSCDGVGYVFGGIAFSGTSPSITFDSKESQSGMFMFNTSTKGWRRSTSDLNIPGATHRSGAAVCLTGFLDYSLVALLGGTVRNTQTQRSFSKFTFFDPIADRWRTQTTQNFPSERDSACAVGVRSKYGTYEIYLYGGIEKSGTTFSDIYVLSLPLFRWFKVTPPNTPKRQLHSCVLAGKRQMVSYGGLDAKNGTAAWKSSDPWANTLGIFDLNTLQWKDEFDPDLGEYEMPEEIKKAYDAGALSNVIWDDEENKNIFMMNYVGTNTTNSTDSSGDQSDNSSSGTPVGAIAGGAVGGVVGLAIIGLAAWFFLRRRNQGTEQVGEFEGSTELPKELYGGPPVSGTPSRSAKSPAPPSYVAQPSHNPNETYYELHDTGVASELASDTVGSPQATFASLSPRSYSRSPGSAL</sequence>
<feature type="region of interest" description="Disordered" evidence="6">
    <location>
        <begin position="494"/>
        <end position="542"/>
    </location>
</feature>
<evidence type="ECO:0000256" key="5">
    <source>
        <dbReference type="ARBA" id="ARBA00022840"/>
    </source>
</evidence>
<evidence type="ECO:0000313" key="10">
    <source>
        <dbReference type="EMBL" id="CAH0046947.1"/>
    </source>
</evidence>
<dbReference type="EMBL" id="CABFOC020000018">
    <property type="protein sequence ID" value="CAH0046947.1"/>
    <property type="molecule type" value="Genomic_DNA"/>
</dbReference>
<dbReference type="SUPFAM" id="SSF117281">
    <property type="entry name" value="Kelch motif"/>
    <property type="match status" value="2"/>
</dbReference>
<keyword evidence="2" id="KW-0597">Phosphoprotein</keyword>
<feature type="region of interest" description="Disordered" evidence="6">
    <location>
        <begin position="554"/>
        <end position="582"/>
    </location>
</feature>
<dbReference type="Gene3D" id="2.120.10.80">
    <property type="entry name" value="Kelch-type beta propeller"/>
    <property type="match status" value="2"/>
</dbReference>
<dbReference type="OrthoDB" id="540004at2759"/>
<feature type="transmembrane region" description="Helical" evidence="7">
    <location>
        <begin position="460"/>
        <end position="485"/>
    </location>
</feature>
<dbReference type="Pfam" id="PF24681">
    <property type="entry name" value="Kelch_KLHDC2_KLHL20_DRC7"/>
    <property type="match status" value="1"/>
</dbReference>
<dbReference type="InterPro" id="IPR049328">
    <property type="entry name" value="TM_ErbB1"/>
</dbReference>
<dbReference type="GO" id="GO:0005524">
    <property type="term" value="F:ATP binding"/>
    <property type="evidence" value="ECO:0007669"/>
    <property type="project" value="UniProtKB-KW"/>
</dbReference>
<evidence type="ECO:0000256" key="2">
    <source>
        <dbReference type="ARBA" id="ARBA00022553"/>
    </source>
</evidence>
<keyword evidence="7" id="KW-0812">Transmembrane</keyword>
<protein>
    <recommendedName>
        <fullName evidence="9">Epidermal growth factor receptor-like transmembrane-juxtamembrane segment domain-containing protein</fullName>
    </recommendedName>
</protein>
<feature type="compositionally biased region" description="Polar residues" evidence="6">
    <location>
        <begin position="558"/>
        <end position="582"/>
    </location>
</feature>
<dbReference type="InterPro" id="IPR015915">
    <property type="entry name" value="Kelch-typ_b-propeller"/>
</dbReference>
<gene>
    <name evidence="10" type="ORF">CSOL1703_00013183</name>
</gene>
<dbReference type="PANTHER" id="PTHR46093:SF18">
    <property type="entry name" value="FIBRONECTIN TYPE-III DOMAIN-CONTAINING PROTEIN"/>
    <property type="match status" value="1"/>
</dbReference>
<keyword evidence="7" id="KW-1133">Transmembrane helix</keyword>
<evidence type="ECO:0000256" key="3">
    <source>
        <dbReference type="ARBA" id="ARBA00022737"/>
    </source>
</evidence>
<keyword evidence="11" id="KW-1185">Reference proteome</keyword>
<feature type="signal peptide" evidence="8">
    <location>
        <begin position="1"/>
        <end position="19"/>
    </location>
</feature>
<evidence type="ECO:0000259" key="9">
    <source>
        <dbReference type="Pfam" id="PF21314"/>
    </source>
</evidence>
<keyword evidence="8" id="KW-0732">Signal</keyword>
<reference evidence="10 11" key="2">
    <citation type="submission" date="2021-10" db="EMBL/GenBank/DDBJ databases">
        <authorList>
            <person name="Piombo E."/>
        </authorList>
    </citation>
    <scope>NUCLEOTIDE SEQUENCE [LARGE SCALE GENOMIC DNA]</scope>
</reference>
<dbReference type="Proteomes" id="UP000775872">
    <property type="component" value="Unassembled WGS sequence"/>
</dbReference>
<keyword evidence="1" id="KW-0880">Kelch repeat</keyword>
<dbReference type="Pfam" id="PF21314">
    <property type="entry name" value="TM_ErbB1"/>
    <property type="match status" value="1"/>
</dbReference>
<accession>A0A9N9Z0Q9</accession>
<evidence type="ECO:0000256" key="6">
    <source>
        <dbReference type="SAM" id="MobiDB-lite"/>
    </source>
</evidence>
<feature type="domain" description="Epidermal growth factor receptor-like transmembrane-juxtamembrane segment" evidence="9">
    <location>
        <begin position="463"/>
        <end position="490"/>
    </location>
</feature>
<proteinExistence type="predicted"/>
<reference evidence="11" key="1">
    <citation type="submission" date="2019-06" db="EMBL/GenBank/DDBJ databases">
        <authorList>
            <person name="Broberg M."/>
        </authorList>
    </citation>
    <scope>NUCLEOTIDE SEQUENCE [LARGE SCALE GENOMIC DNA]</scope>
</reference>
<keyword evidence="4" id="KW-0547">Nucleotide-binding</keyword>
<dbReference type="PANTHER" id="PTHR46093">
    <property type="entry name" value="ACYL-COA-BINDING DOMAIN-CONTAINING PROTEIN 5"/>
    <property type="match status" value="1"/>
</dbReference>
<evidence type="ECO:0000256" key="1">
    <source>
        <dbReference type="ARBA" id="ARBA00022441"/>
    </source>
</evidence>
<name>A0A9N9Z0Q9_9HYPO</name>
<comment type="caution">
    <text evidence="10">The sequence shown here is derived from an EMBL/GenBank/DDBJ whole genome shotgun (WGS) entry which is preliminary data.</text>
</comment>
<keyword evidence="3" id="KW-0677">Repeat</keyword>
<evidence type="ECO:0000256" key="4">
    <source>
        <dbReference type="ARBA" id="ARBA00022741"/>
    </source>
</evidence>
<keyword evidence="5" id="KW-0067">ATP-binding</keyword>
<evidence type="ECO:0000256" key="7">
    <source>
        <dbReference type="SAM" id="Phobius"/>
    </source>
</evidence>
<keyword evidence="7" id="KW-0472">Membrane</keyword>
<organism evidence="10 11">
    <name type="scientific">Clonostachys solani</name>
    <dbReference type="NCBI Taxonomy" id="160281"/>
    <lineage>
        <taxon>Eukaryota</taxon>
        <taxon>Fungi</taxon>
        <taxon>Dikarya</taxon>
        <taxon>Ascomycota</taxon>
        <taxon>Pezizomycotina</taxon>
        <taxon>Sordariomycetes</taxon>
        <taxon>Hypocreomycetidae</taxon>
        <taxon>Hypocreales</taxon>
        <taxon>Bionectriaceae</taxon>
        <taxon>Clonostachys</taxon>
    </lineage>
</organism>
<dbReference type="AlphaFoldDB" id="A0A9N9Z0Q9"/>
<feature type="chain" id="PRO_5040234366" description="Epidermal growth factor receptor-like transmembrane-juxtamembrane segment domain-containing protein" evidence="8">
    <location>
        <begin position="20"/>
        <end position="582"/>
    </location>
</feature>
<evidence type="ECO:0000256" key="8">
    <source>
        <dbReference type="SAM" id="SignalP"/>
    </source>
</evidence>
<evidence type="ECO:0000313" key="11">
    <source>
        <dbReference type="Proteomes" id="UP000775872"/>
    </source>
</evidence>